<comment type="caution">
    <text evidence="1">The sequence shown here is derived from an EMBL/GenBank/DDBJ whole genome shotgun (WGS) entry which is preliminary data.</text>
</comment>
<protein>
    <submittedName>
        <fullName evidence="1">Uncharacterized protein</fullName>
    </submittedName>
</protein>
<dbReference type="PANTHER" id="PTHR43558:SF6">
    <property type="entry name" value="REDUCTASE, PUTATIVE (AFU_ORTHOLOGUE AFUA_3G10540)-RELATED"/>
    <property type="match status" value="1"/>
</dbReference>
<evidence type="ECO:0000313" key="2">
    <source>
        <dbReference type="Proteomes" id="UP000077521"/>
    </source>
</evidence>
<sequence>MADPTILLRMNILSRLDRESERRQLALKTDMSVPLPKLEDLAIPEIYRLDAYDVFRLSKEWHAQHQSMLSSTTAGCGATYDLHRPHSRDIPGLKFFDQVRQEFISVATLDTFRERFEHFTKGILKGLDFYKCVVAGGCVQACLVSFLGSGRNAAYEDSDMDIFIVGATRFQASAKLLHVEAVLRKNVEDFDNVYKIVRTPATVTFTAIHGAHRHHYRQVQVILVLYPDVVDVISHFDLDHTALAYNGEEVFISAGAARAIWSGYSTLTDAIRGSTAPRILKYAHHGFGLLLPNDDDVTIRTIVEREKTHVKNLHEEMTRQNLQDRMGPLLSHSKTGLPHQWTHALTSLSRLEGLWEIACGNTKREKKLFTAAKGHGRMYGFYNE</sequence>
<dbReference type="AlphaFoldDB" id="A0A8T8SLE5"/>
<organism evidence="1 2">
    <name type="scientific">Tilletia indica</name>
    <dbReference type="NCBI Taxonomy" id="43049"/>
    <lineage>
        <taxon>Eukaryota</taxon>
        <taxon>Fungi</taxon>
        <taxon>Dikarya</taxon>
        <taxon>Basidiomycota</taxon>
        <taxon>Ustilaginomycotina</taxon>
        <taxon>Exobasidiomycetes</taxon>
        <taxon>Tilletiales</taxon>
        <taxon>Tilletiaceae</taxon>
        <taxon>Tilletia</taxon>
    </lineage>
</organism>
<gene>
    <name evidence="1" type="ORF">A4X13_0g7014</name>
</gene>
<accession>A0A8T8SLE5</accession>
<reference evidence="1" key="1">
    <citation type="submission" date="2016-04" db="EMBL/GenBank/DDBJ databases">
        <authorList>
            <person name="Nguyen H.D."/>
            <person name="Samba Siva P."/>
            <person name="Cullis J."/>
            <person name="Levesque C.A."/>
            <person name="Hambleton S."/>
        </authorList>
    </citation>
    <scope>NUCLEOTIDE SEQUENCE</scope>
    <source>
        <strain evidence="1">DAOMC 236416</strain>
    </source>
</reference>
<dbReference type="EMBL" id="LWDF02000768">
    <property type="protein sequence ID" value="KAE8242780.1"/>
    <property type="molecule type" value="Genomic_DNA"/>
</dbReference>
<dbReference type="Proteomes" id="UP000077521">
    <property type="component" value="Unassembled WGS sequence"/>
</dbReference>
<dbReference type="PANTHER" id="PTHR43558">
    <property type="entry name" value="REDUCTASE, PUTATIVE (AFU_ORTHOLOGUE AFUA_3G10540)-RELATED"/>
    <property type="match status" value="1"/>
</dbReference>
<keyword evidence="2" id="KW-1185">Reference proteome</keyword>
<evidence type="ECO:0000313" key="1">
    <source>
        <dbReference type="EMBL" id="KAE8242780.1"/>
    </source>
</evidence>
<reference evidence="1" key="2">
    <citation type="journal article" date="2019" name="IMA Fungus">
        <title>Genome sequencing and comparison of five Tilletia species to identify candidate genes for the detection of regulated species infecting wheat.</title>
        <authorList>
            <person name="Nguyen H.D.T."/>
            <person name="Sultana T."/>
            <person name="Kesanakurti P."/>
            <person name="Hambleton S."/>
        </authorList>
    </citation>
    <scope>NUCLEOTIDE SEQUENCE</scope>
    <source>
        <strain evidence="1">DAOMC 236416</strain>
    </source>
</reference>
<proteinExistence type="predicted"/>
<name>A0A8T8SLE5_9BASI</name>
<dbReference type="InterPro" id="IPR053354">
    <property type="entry name" value="MGDG_epimerase"/>
</dbReference>